<evidence type="ECO:0000313" key="2">
    <source>
        <dbReference type="Proteomes" id="UP000184383"/>
    </source>
</evidence>
<dbReference type="AlphaFoldDB" id="A0A1L9S2V2"/>
<gene>
    <name evidence="1" type="ORF">ASPWEDRAFT_179211</name>
</gene>
<dbReference type="VEuPathDB" id="FungiDB:ASPWEDRAFT_179211"/>
<name>A0A1L9S2V2_ASPWE</name>
<dbReference type="Proteomes" id="UP000184383">
    <property type="component" value="Unassembled WGS sequence"/>
</dbReference>
<keyword evidence="2" id="KW-1185">Reference proteome</keyword>
<dbReference type="GeneID" id="63747637"/>
<accession>A0A1L9S2V2</accession>
<dbReference type="RefSeq" id="XP_040695160.1">
    <property type="nucleotide sequence ID" value="XM_040831789.1"/>
</dbReference>
<protein>
    <submittedName>
        <fullName evidence="1">Uncharacterized protein</fullName>
    </submittedName>
</protein>
<dbReference type="STRING" id="1073089.A0A1L9S2V2"/>
<dbReference type="OrthoDB" id="3231000at2759"/>
<dbReference type="EMBL" id="KV878209">
    <property type="protein sequence ID" value="OJJ41484.1"/>
    <property type="molecule type" value="Genomic_DNA"/>
</dbReference>
<proteinExistence type="predicted"/>
<reference evidence="2" key="1">
    <citation type="journal article" date="2017" name="Genome Biol.">
        <title>Comparative genomics reveals high biological diversity and specific adaptations in the industrially and medically important fungal genus Aspergillus.</title>
        <authorList>
            <person name="de Vries R.P."/>
            <person name="Riley R."/>
            <person name="Wiebenga A."/>
            <person name="Aguilar-Osorio G."/>
            <person name="Amillis S."/>
            <person name="Uchima C.A."/>
            <person name="Anderluh G."/>
            <person name="Asadollahi M."/>
            <person name="Askin M."/>
            <person name="Barry K."/>
            <person name="Battaglia E."/>
            <person name="Bayram O."/>
            <person name="Benocci T."/>
            <person name="Braus-Stromeyer S.A."/>
            <person name="Caldana C."/>
            <person name="Canovas D."/>
            <person name="Cerqueira G.C."/>
            <person name="Chen F."/>
            <person name="Chen W."/>
            <person name="Choi C."/>
            <person name="Clum A."/>
            <person name="Dos Santos R.A."/>
            <person name="Damasio A.R."/>
            <person name="Diallinas G."/>
            <person name="Emri T."/>
            <person name="Fekete E."/>
            <person name="Flipphi M."/>
            <person name="Freyberg S."/>
            <person name="Gallo A."/>
            <person name="Gournas C."/>
            <person name="Habgood R."/>
            <person name="Hainaut M."/>
            <person name="Harispe M.L."/>
            <person name="Henrissat B."/>
            <person name="Hilden K.S."/>
            <person name="Hope R."/>
            <person name="Hossain A."/>
            <person name="Karabika E."/>
            <person name="Karaffa L."/>
            <person name="Karanyi Z."/>
            <person name="Krasevec N."/>
            <person name="Kuo A."/>
            <person name="Kusch H."/>
            <person name="LaButti K."/>
            <person name="Lagendijk E.L."/>
            <person name="Lapidus A."/>
            <person name="Levasseur A."/>
            <person name="Lindquist E."/>
            <person name="Lipzen A."/>
            <person name="Logrieco A.F."/>
            <person name="MacCabe A."/>
            <person name="Maekelae M.R."/>
            <person name="Malavazi I."/>
            <person name="Melin P."/>
            <person name="Meyer V."/>
            <person name="Mielnichuk N."/>
            <person name="Miskei M."/>
            <person name="Molnar A.P."/>
            <person name="Mule G."/>
            <person name="Ngan C.Y."/>
            <person name="Orejas M."/>
            <person name="Orosz E."/>
            <person name="Ouedraogo J.P."/>
            <person name="Overkamp K.M."/>
            <person name="Park H.-S."/>
            <person name="Perrone G."/>
            <person name="Piumi F."/>
            <person name="Punt P.J."/>
            <person name="Ram A.F."/>
            <person name="Ramon A."/>
            <person name="Rauscher S."/>
            <person name="Record E."/>
            <person name="Riano-Pachon D.M."/>
            <person name="Robert V."/>
            <person name="Roehrig J."/>
            <person name="Ruller R."/>
            <person name="Salamov A."/>
            <person name="Salih N.S."/>
            <person name="Samson R.A."/>
            <person name="Sandor E."/>
            <person name="Sanguinetti M."/>
            <person name="Schuetze T."/>
            <person name="Sepcic K."/>
            <person name="Shelest E."/>
            <person name="Sherlock G."/>
            <person name="Sophianopoulou V."/>
            <person name="Squina F.M."/>
            <person name="Sun H."/>
            <person name="Susca A."/>
            <person name="Todd R.B."/>
            <person name="Tsang A."/>
            <person name="Unkles S.E."/>
            <person name="van de Wiele N."/>
            <person name="van Rossen-Uffink D."/>
            <person name="Oliveira J.V."/>
            <person name="Vesth T.C."/>
            <person name="Visser J."/>
            <person name="Yu J.-H."/>
            <person name="Zhou M."/>
            <person name="Andersen M.R."/>
            <person name="Archer D.B."/>
            <person name="Baker S.E."/>
            <person name="Benoit I."/>
            <person name="Brakhage A.A."/>
            <person name="Braus G.H."/>
            <person name="Fischer R."/>
            <person name="Frisvad J.C."/>
            <person name="Goldman G.H."/>
            <person name="Houbraken J."/>
            <person name="Oakley B."/>
            <person name="Pocsi I."/>
            <person name="Scazzocchio C."/>
            <person name="Seiboth B."/>
            <person name="vanKuyk P.A."/>
            <person name="Wortman J."/>
            <person name="Dyer P.S."/>
            <person name="Grigoriev I.V."/>
        </authorList>
    </citation>
    <scope>NUCLEOTIDE SEQUENCE [LARGE SCALE GENOMIC DNA]</scope>
    <source>
        <strain evidence="2">DTO 134E9</strain>
    </source>
</reference>
<organism evidence="1 2">
    <name type="scientific">Aspergillus wentii DTO 134E9</name>
    <dbReference type="NCBI Taxonomy" id="1073089"/>
    <lineage>
        <taxon>Eukaryota</taxon>
        <taxon>Fungi</taxon>
        <taxon>Dikarya</taxon>
        <taxon>Ascomycota</taxon>
        <taxon>Pezizomycotina</taxon>
        <taxon>Eurotiomycetes</taxon>
        <taxon>Eurotiomycetidae</taxon>
        <taxon>Eurotiales</taxon>
        <taxon>Aspergillaceae</taxon>
        <taxon>Aspergillus</taxon>
        <taxon>Aspergillus subgen. Cremei</taxon>
    </lineage>
</organism>
<evidence type="ECO:0000313" key="1">
    <source>
        <dbReference type="EMBL" id="OJJ41484.1"/>
    </source>
</evidence>
<sequence length="270" mass="31047">MTKTWYVFFPNITIQNHATYKNHELLDQMLIELREKNIIIETTQNPAHAALWVLPVKTPVDVESEADVIFYASDCVRNVQKSGDEKWFLLKKAALGPGYGYFKHDIEFGNPTITLIDFPERGYGRLRESLSWHPHISPSDLHHQLTADSESISTRYILVQDLTPCLCLRVGAIFDIDPQFFLDHANNQVNGSVRRSSRLANAAHKRKQIERQDRVTVENRTTGDVYKRIWVTIVRSELNILRSELDLSVVSTAELAAVEERVSVYQIERD</sequence>